<keyword evidence="3 9" id="KW-0436">Ligase</keyword>
<feature type="non-terminal residue" evidence="9">
    <location>
        <position position="283"/>
    </location>
</feature>
<name>A0A537L9F3_9BACT</name>
<keyword evidence="7" id="KW-0030">Aminoacyl-tRNA synthetase</keyword>
<evidence type="ECO:0000313" key="9">
    <source>
        <dbReference type="EMBL" id="TMJ04634.1"/>
    </source>
</evidence>
<protein>
    <recommendedName>
        <fullName evidence="2">glycine--tRNA ligase</fullName>
        <ecNumber evidence="2">6.1.1.14</ecNumber>
    </recommendedName>
</protein>
<proteinExistence type="inferred from homology"/>
<dbReference type="GO" id="GO:0005829">
    <property type="term" value="C:cytosol"/>
    <property type="evidence" value="ECO:0007669"/>
    <property type="project" value="TreeGrafter"/>
</dbReference>
<comment type="catalytic activity">
    <reaction evidence="8">
        <text>tRNA(Gly) + glycine + ATP = glycyl-tRNA(Gly) + AMP + diphosphate</text>
        <dbReference type="Rhea" id="RHEA:16013"/>
        <dbReference type="Rhea" id="RHEA-COMP:9664"/>
        <dbReference type="Rhea" id="RHEA-COMP:9683"/>
        <dbReference type="ChEBI" id="CHEBI:30616"/>
        <dbReference type="ChEBI" id="CHEBI:33019"/>
        <dbReference type="ChEBI" id="CHEBI:57305"/>
        <dbReference type="ChEBI" id="CHEBI:78442"/>
        <dbReference type="ChEBI" id="CHEBI:78522"/>
        <dbReference type="ChEBI" id="CHEBI:456215"/>
        <dbReference type="EC" id="6.1.1.14"/>
    </reaction>
</comment>
<evidence type="ECO:0000256" key="5">
    <source>
        <dbReference type="ARBA" id="ARBA00022840"/>
    </source>
</evidence>
<evidence type="ECO:0000256" key="8">
    <source>
        <dbReference type="ARBA" id="ARBA00047937"/>
    </source>
</evidence>
<sequence>MWPDVRSWGFHCCAPPRTGGRAGPVRPQAGQEGRVPDLLLEIGTEELPPHDIAPALQQLAEGMRAALAALRIDAGVIRTYGAPRRLAVVCMGVASRQRPMVREVRGPAAQAAFDAEGRPTQAAIGFARAQGVPVERLQAREVEGKRYAVAVVEERPKHSAEVLPGALTGVVTRLSFSKMMRWGEGEARFARPIRWMVALLGRTVLRVEVAGVRAGRTTRGHRILGSGPRAVASAQAYPKVLKSSGVIVDQDERRRVIVQQTTALAKQVSGVPVLDSALLDELI</sequence>
<reference evidence="9 10" key="1">
    <citation type="journal article" date="2019" name="Nat. Microbiol.">
        <title>Mediterranean grassland soil C-N compound turnover is dependent on rainfall and depth, and is mediated by genomically divergent microorganisms.</title>
        <authorList>
            <person name="Diamond S."/>
            <person name="Andeer P.F."/>
            <person name="Li Z."/>
            <person name="Crits-Christoph A."/>
            <person name="Burstein D."/>
            <person name="Anantharaman K."/>
            <person name="Lane K.R."/>
            <person name="Thomas B.C."/>
            <person name="Pan C."/>
            <person name="Northen T.R."/>
            <person name="Banfield J.F."/>
        </authorList>
    </citation>
    <scope>NUCLEOTIDE SEQUENCE [LARGE SCALE GENOMIC DNA]</scope>
    <source>
        <strain evidence="9">NP_2</strain>
    </source>
</reference>
<evidence type="ECO:0000256" key="6">
    <source>
        <dbReference type="ARBA" id="ARBA00022917"/>
    </source>
</evidence>
<evidence type="ECO:0000313" key="10">
    <source>
        <dbReference type="Proteomes" id="UP000318661"/>
    </source>
</evidence>
<evidence type="ECO:0000256" key="3">
    <source>
        <dbReference type="ARBA" id="ARBA00022598"/>
    </source>
</evidence>
<dbReference type="EC" id="6.1.1.14" evidence="2"/>
<dbReference type="GO" id="GO:0004820">
    <property type="term" value="F:glycine-tRNA ligase activity"/>
    <property type="evidence" value="ECO:0007669"/>
    <property type="project" value="UniProtKB-EC"/>
</dbReference>
<dbReference type="PANTHER" id="PTHR30075">
    <property type="entry name" value="GLYCYL-TRNA SYNTHETASE"/>
    <property type="match status" value="1"/>
</dbReference>
<organism evidence="9 10">
    <name type="scientific">Candidatus Segetimicrobium genomatis</name>
    <dbReference type="NCBI Taxonomy" id="2569760"/>
    <lineage>
        <taxon>Bacteria</taxon>
        <taxon>Bacillati</taxon>
        <taxon>Candidatus Sysuimicrobiota</taxon>
        <taxon>Candidatus Sysuimicrobiia</taxon>
        <taxon>Candidatus Sysuimicrobiales</taxon>
        <taxon>Candidatus Segetimicrobiaceae</taxon>
        <taxon>Candidatus Segetimicrobium</taxon>
    </lineage>
</organism>
<comment type="caution">
    <text evidence="9">The sequence shown here is derived from an EMBL/GenBank/DDBJ whole genome shotgun (WGS) entry which is preliminary data.</text>
</comment>
<dbReference type="AlphaFoldDB" id="A0A537L9F3"/>
<dbReference type="InterPro" id="IPR006194">
    <property type="entry name" value="Gly-tRNA-synth_heterodimer"/>
</dbReference>
<dbReference type="Proteomes" id="UP000318661">
    <property type="component" value="Unassembled WGS sequence"/>
</dbReference>
<evidence type="ECO:0000256" key="2">
    <source>
        <dbReference type="ARBA" id="ARBA00012829"/>
    </source>
</evidence>
<evidence type="ECO:0000256" key="4">
    <source>
        <dbReference type="ARBA" id="ARBA00022741"/>
    </source>
</evidence>
<dbReference type="GO" id="GO:0005524">
    <property type="term" value="F:ATP binding"/>
    <property type="evidence" value="ECO:0007669"/>
    <property type="project" value="UniProtKB-KW"/>
</dbReference>
<keyword evidence="4" id="KW-0547">Nucleotide-binding</keyword>
<dbReference type="EMBL" id="VBAJ01000263">
    <property type="protein sequence ID" value="TMJ04634.1"/>
    <property type="molecule type" value="Genomic_DNA"/>
</dbReference>
<keyword evidence="6" id="KW-0648">Protein biosynthesis</keyword>
<dbReference type="Pfam" id="PF02092">
    <property type="entry name" value="tRNA_synt_2f"/>
    <property type="match status" value="1"/>
</dbReference>
<dbReference type="GO" id="GO:0006426">
    <property type="term" value="P:glycyl-tRNA aminoacylation"/>
    <property type="evidence" value="ECO:0007669"/>
    <property type="project" value="InterPro"/>
</dbReference>
<accession>A0A537L9F3</accession>
<evidence type="ECO:0000256" key="1">
    <source>
        <dbReference type="ARBA" id="ARBA00008226"/>
    </source>
</evidence>
<dbReference type="PANTHER" id="PTHR30075:SF2">
    <property type="entry name" value="GLYCINE--TRNA LIGASE, CHLOROPLASTIC_MITOCHONDRIAL 2"/>
    <property type="match status" value="1"/>
</dbReference>
<gene>
    <name evidence="9" type="ORF">E6G99_10320</name>
</gene>
<dbReference type="PRINTS" id="PR01045">
    <property type="entry name" value="TRNASYNTHGB"/>
</dbReference>
<comment type="similarity">
    <text evidence="1">Belongs to the class-II aminoacyl-tRNA synthetase family.</text>
</comment>
<dbReference type="InterPro" id="IPR015944">
    <property type="entry name" value="Gly-tRNA-synth_bsu"/>
</dbReference>
<evidence type="ECO:0000256" key="7">
    <source>
        <dbReference type="ARBA" id="ARBA00023146"/>
    </source>
</evidence>
<keyword evidence="5" id="KW-0067">ATP-binding</keyword>